<organism evidence="12 13">
    <name type="scientific">Paenibacillus swuensis</name>
    <dbReference type="NCBI Taxonomy" id="1178515"/>
    <lineage>
        <taxon>Bacteria</taxon>
        <taxon>Bacillati</taxon>
        <taxon>Bacillota</taxon>
        <taxon>Bacilli</taxon>
        <taxon>Bacillales</taxon>
        <taxon>Paenibacillaceae</taxon>
        <taxon>Paenibacillus</taxon>
    </lineage>
</organism>
<dbReference type="AlphaFoldDB" id="A0A172TKI7"/>
<dbReference type="GO" id="GO:0005886">
    <property type="term" value="C:plasma membrane"/>
    <property type="evidence" value="ECO:0007669"/>
    <property type="project" value="UniProtKB-SubCell"/>
</dbReference>
<evidence type="ECO:0000256" key="7">
    <source>
        <dbReference type="ARBA" id="ARBA00022795"/>
    </source>
</evidence>
<evidence type="ECO:0000256" key="5">
    <source>
        <dbReference type="ARBA" id="ARBA00022475"/>
    </source>
</evidence>
<dbReference type="GO" id="GO:0015031">
    <property type="term" value="P:protein transport"/>
    <property type="evidence" value="ECO:0007669"/>
    <property type="project" value="UniProtKB-KW"/>
</dbReference>
<evidence type="ECO:0000256" key="10">
    <source>
        <dbReference type="ARBA" id="ARBA00023225"/>
    </source>
</evidence>
<evidence type="ECO:0000256" key="9">
    <source>
        <dbReference type="ARBA" id="ARBA00023136"/>
    </source>
</evidence>
<dbReference type="EMBL" id="CP011388">
    <property type="protein sequence ID" value="ANE47540.1"/>
    <property type="molecule type" value="Genomic_DNA"/>
</dbReference>
<reference evidence="12 13" key="1">
    <citation type="submission" date="2015-01" db="EMBL/GenBank/DDBJ databases">
        <title>Paenibacillus swuensis/DY6/whole genome sequencing.</title>
        <authorList>
            <person name="Kim M.K."/>
            <person name="Srinivasan S."/>
            <person name="Lee J.-J."/>
        </authorList>
    </citation>
    <scope>NUCLEOTIDE SEQUENCE [LARGE SCALE GENOMIC DNA]</scope>
    <source>
        <strain evidence="12 13">DY6</strain>
    </source>
</reference>
<dbReference type="GO" id="GO:0071973">
    <property type="term" value="P:bacterial-type flagellum-dependent cell motility"/>
    <property type="evidence" value="ECO:0007669"/>
    <property type="project" value="InterPro"/>
</dbReference>
<dbReference type="GO" id="GO:0009288">
    <property type="term" value="C:bacterial-type flagellum"/>
    <property type="evidence" value="ECO:0007669"/>
    <property type="project" value="InterPro"/>
</dbReference>
<feature type="coiled-coil region" evidence="11">
    <location>
        <begin position="32"/>
        <end position="93"/>
    </location>
</feature>
<evidence type="ECO:0000256" key="8">
    <source>
        <dbReference type="ARBA" id="ARBA00022927"/>
    </source>
</evidence>
<dbReference type="STRING" id="1178515.SY83_16035"/>
<dbReference type="KEGG" id="pswu:SY83_16035"/>
<keyword evidence="9" id="KW-0472">Membrane</keyword>
<evidence type="ECO:0000256" key="11">
    <source>
        <dbReference type="SAM" id="Coils"/>
    </source>
</evidence>
<keyword evidence="8" id="KW-0653">Protein transport</keyword>
<keyword evidence="5" id="KW-1003">Cell membrane</keyword>
<dbReference type="RefSeq" id="WP_068608335.1">
    <property type="nucleotide sequence ID" value="NZ_CP011388.1"/>
</dbReference>
<keyword evidence="10" id="KW-1006">Bacterial flagellum protein export</keyword>
<protein>
    <recommendedName>
        <fullName evidence="3">Flagellar FliJ protein</fullName>
    </recommendedName>
</protein>
<evidence type="ECO:0000256" key="4">
    <source>
        <dbReference type="ARBA" id="ARBA00022448"/>
    </source>
</evidence>
<gene>
    <name evidence="12" type="ORF">SY83_16035</name>
</gene>
<evidence type="ECO:0000256" key="1">
    <source>
        <dbReference type="ARBA" id="ARBA00004413"/>
    </source>
</evidence>
<proteinExistence type="inferred from homology"/>
<keyword evidence="7" id="KW-1005">Bacterial flagellum biogenesis</keyword>
<dbReference type="Proteomes" id="UP000076927">
    <property type="component" value="Chromosome"/>
</dbReference>
<dbReference type="GO" id="GO:0006935">
    <property type="term" value="P:chemotaxis"/>
    <property type="evidence" value="ECO:0007669"/>
    <property type="project" value="UniProtKB-KW"/>
</dbReference>
<dbReference type="PATRIC" id="fig|1178515.4.peg.3224"/>
<dbReference type="OrthoDB" id="2678901at2"/>
<dbReference type="Gene3D" id="1.10.287.1700">
    <property type="match status" value="1"/>
</dbReference>
<accession>A0A172TKI7</accession>
<dbReference type="InterPro" id="IPR053716">
    <property type="entry name" value="Flag_assembly_chemotaxis_eff"/>
</dbReference>
<name>A0A172TKI7_9BACL</name>
<keyword evidence="6" id="KW-0145">Chemotaxis</keyword>
<evidence type="ECO:0000313" key="12">
    <source>
        <dbReference type="EMBL" id="ANE47540.1"/>
    </source>
</evidence>
<comment type="similarity">
    <text evidence="2">Belongs to the FliJ family.</text>
</comment>
<comment type="subcellular location">
    <subcellularLocation>
        <location evidence="1">Cell membrane</location>
        <topology evidence="1">Peripheral membrane protein</topology>
        <orientation evidence="1">Cytoplasmic side</orientation>
    </subcellularLocation>
</comment>
<evidence type="ECO:0000256" key="2">
    <source>
        <dbReference type="ARBA" id="ARBA00010004"/>
    </source>
</evidence>
<keyword evidence="11" id="KW-0175">Coiled coil</keyword>
<evidence type="ECO:0000256" key="3">
    <source>
        <dbReference type="ARBA" id="ARBA00020392"/>
    </source>
</evidence>
<dbReference type="InterPro" id="IPR012823">
    <property type="entry name" value="Flagell_FliJ"/>
</dbReference>
<sequence>MRFHYPLQKIVDLKTTQKTQAEWILSHAVGILRDEESNLDQLYEQKSQLQYELQDKTTQSTTISSMMVTQTYINHLSNRIHEKNKQVEMAQTEVEQKKTILQSKMQDEKIWNITRDKAQMVFQTQVLKKEQDELDEIATVRFVNTAP</sequence>
<keyword evidence="4" id="KW-0813">Transport</keyword>
<dbReference type="NCBIfam" id="TIGR02473">
    <property type="entry name" value="flagell_FliJ"/>
    <property type="match status" value="1"/>
</dbReference>
<keyword evidence="13" id="KW-1185">Reference proteome</keyword>
<evidence type="ECO:0000313" key="13">
    <source>
        <dbReference type="Proteomes" id="UP000076927"/>
    </source>
</evidence>
<dbReference type="GO" id="GO:0044781">
    <property type="term" value="P:bacterial-type flagellum organization"/>
    <property type="evidence" value="ECO:0007669"/>
    <property type="project" value="UniProtKB-KW"/>
</dbReference>
<dbReference type="Pfam" id="PF02050">
    <property type="entry name" value="FliJ"/>
    <property type="match status" value="1"/>
</dbReference>
<evidence type="ECO:0000256" key="6">
    <source>
        <dbReference type="ARBA" id="ARBA00022500"/>
    </source>
</evidence>